<keyword evidence="2" id="KW-0808">Transferase</keyword>
<dbReference type="InterPro" id="IPR001173">
    <property type="entry name" value="Glyco_trans_2-like"/>
</dbReference>
<dbReference type="GO" id="GO:0006487">
    <property type="term" value="P:protein N-linked glycosylation"/>
    <property type="evidence" value="ECO:0007669"/>
    <property type="project" value="TreeGrafter"/>
</dbReference>
<evidence type="ECO:0000313" key="3">
    <source>
        <dbReference type="Proteomes" id="UP000034448"/>
    </source>
</evidence>
<gene>
    <name evidence="2" type="ORF">US28_C0015G0016</name>
</gene>
<organism evidence="2 3">
    <name type="scientific">Candidatus Daviesbacteria bacterium GW2011_GWA1_36_8</name>
    <dbReference type="NCBI Taxonomy" id="1618417"/>
    <lineage>
        <taxon>Bacteria</taxon>
        <taxon>Candidatus Daviesiibacteriota</taxon>
    </lineage>
</organism>
<reference evidence="2 3" key="1">
    <citation type="journal article" date="2015" name="Nature">
        <title>rRNA introns, odd ribosomes, and small enigmatic genomes across a large radiation of phyla.</title>
        <authorList>
            <person name="Brown C.T."/>
            <person name="Hug L.A."/>
            <person name="Thomas B.C."/>
            <person name="Sharon I."/>
            <person name="Castelle C.J."/>
            <person name="Singh A."/>
            <person name="Wilkins M.J."/>
            <person name="Williams K.H."/>
            <person name="Banfield J.F."/>
        </authorList>
    </citation>
    <scope>NUCLEOTIDE SEQUENCE [LARGE SCALE GENOMIC DNA]</scope>
</reference>
<dbReference type="PANTHER" id="PTHR10859">
    <property type="entry name" value="GLYCOSYL TRANSFERASE"/>
    <property type="match status" value="1"/>
</dbReference>
<sequence>MARRKKRLISVIVPAYKQFKTIKRDLENICSVLEKGLKDFDYELLVVVDGGGDKTLQQAKKVKNKKVKVFGYETNRGKGYAVRYGMVRSKGELISFLDAGMEISPASIMMLMAHMEWYGADVIVGSKRHPVSRVNYPFLRHILSVGYHMGVKILFGVPLTDTQSGIKIFKRSVIEKILPRLLVKKYAMDIEMLAVCRAAGFKRIFEAPIEVKFDKRTSKISWRVVIRMLVDTLAVFYRLRILNYYANKNKRKWMPDPELQFKFNLR</sequence>
<dbReference type="Proteomes" id="UP000034448">
    <property type="component" value="Unassembled WGS sequence"/>
</dbReference>
<accession>A0A0G0FNX7</accession>
<dbReference type="AlphaFoldDB" id="A0A0G0FNX7"/>
<dbReference type="InterPro" id="IPR029044">
    <property type="entry name" value="Nucleotide-diphossugar_trans"/>
</dbReference>
<feature type="domain" description="Glycosyltransferase 2-like" evidence="1">
    <location>
        <begin position="10"/>
        <end position="177"/>
    </location>
</feature>
<evidence type="ECO:0000313" key="2">
    <source>
        <dbReference type="EMBL" id="KKQ15515.1"/>
    </source>
</evidence>
<dbReference type="EMBL" id="LBSJ01000015">
    <property type="protein sequence ID" value="KKQ15515.1"/>
    <property type="molecule type" value="Genomic_DNA"/>
</dbReference>
<evidence type="ECO:0000259" key="1">
    <source>
        <dbReference type="Pfam" id="PF00535"/>
    </source>
</evidence>
<dbReference type="Gene3D" id="3.90.550.10">
    <property type="entry name" value="Spore Coat Polysaccharide Biosynthesis Protein SpsA, Chain A"/>
    <property type="match status" value="1"/>
</dbReference>
<protein>
    <submittedName>
        <fullName evidence="2">Glycosyl transferase, family 2</fullName>
    </submittedName>
</protein>
<dbReference type="GO" id="GO:0016740">
    <property type="term" value="F:transferase activity"/>
    <property type="evidence" value="ECO:0007669"/>
    <property type="project" value="UniProtKB-KW"/>
</dbReference>
<proteinExistence type="predicted"/>
<dbReference type="SUPFAM" id="SSF53448">
    <property type="entry name" value="Nucleotide-diphospho-sugar transferases"/>
    <property type="match status" value="1"/>
</dbReference>
<name>A0A0G0FNX7_9BACT</name>
<dbReference type="Pfam" id="PF00535">
    <property type="entry name" value="Glycos_transf_2"/>
    <property type="match status" value="1"/>
</dbReference>
<comment type="caution">
    <text evidence="2">The sequence shown here is derived from an EMBL/GenBank/DDBJ whole genome shotgun (WGS) entry which is preliminary data.</text>
</comment>
<dbReference type="PANTHER" id="PTHR10859:SF91">
    <property type="entry name" value="DOLICHYL-PHOSPHATE BETA-GLUCOSYLTRANSFERASE"/>
    <property type="match status" value="1"/>
</dbReference>